<feature type="region of interest" description="Disordered" evidence="1">
    <location>
        <begin position="23"/>
        <end position="46"/>
    </location>
</feature>
<reference evidence="2" key="2">
    <citation type="journal article" date="2015" name="Data Brief">
        <title>Shoot transcriptome of the giant reed, Arundo donax.</title>
        <authorList>
            <person name="Barrero R.A."/>
            <person name="Guerrero F.D."/>
            <person name="Moolhuijzen P."/>
            <person name="Goolsby J.A."/>
            <person name="Tidwell J."/>
            <person name="Bellgard S.E."/>
            <person name="Bellgard M.I."/>
        </authorList>
    </citation>
    <scope>NUCLEOTIDE SEQUENCE</scope>
    <source>
        <tissue evidence="2">Shoot tissue taken approximately 20 cm above the soil surface</tissue>
    </source>
</reference>
<accession>A0A0A8YBT3</accession>
<organism evidence="2">
    <name type="scientific">Arundo donax</name>
    <name type="common">Giant reed</name>
    <name type="synonym">Donax arundinaceus</name>
    <dbReference type="NCBI Taxonomy" id="35708"/>
    <lineage>
        <taxon>Eukaryota</taxon>
        <taxon>Viridiplantae</taxon>
        <taxon>Streptophyta</taxon>
        <taxon>Embryophyta</taxon>
        <taxon>Tracheophyta</taxon>
        <taxon>Spermatophyta</taxon>
        <taxon>Magnoliopsida</taxon>
        <taxon>Liliopsida</taxon>
        <taxon>Poales</taxon>
        <taxon>Poaceae</taxon>
        <taxon>PACMAD clade</taxon>
        <taxon>Arundinoideae</taxon>
        <taxon>Arundineae</taxon>
        <taxon>Arundo</taxon>
    </lineage>
</organism>
<name>A0A0A8YBT3_ARUDO</name>
<dbReference type="AlphaFoldDB" id="A0A0A8YBT3"/>
<proteinExistence type="predicted"/>
<evidence type="ECO:0000256" key="1">
    <source>
        <dbReference type="SAM" id="MobiDB-lite"/>
    </source>
</evidence>
<evidence type="ECO:0000313" key="2">
    <source>
        <dbReference type="EMBL" id="JAD23429.1"/>
    </source>
</evidence>
<sequence length="64" mass="6536">MVTACAELGCGLPQLWLGRSHGCERRGGPPQASGGAATVGSPEGELRWRRRAGQSCAAAGLGWS</sequence>
<reference evidence="2" key="1">
    <citation type="submission" date="2014-09" db="EMBL/GenBank/DDBJ databases">
        <authorList>
            <person name="Magalhaes I.L.F."/>
            <person name="Oliveira U."/>
            <person name="Santos F.R."/>
            <person name="Vidigal T.H.D.A."/>
            <person name="Brescovit A.D."/>
            <person name="Santos A.J."/>
        </authorList>
    </citation>
    <scope>NUCLEOTIDE SEQUENCE</scope>
    <source>
        <tissue evidence="2">Shoot tissue taken approximately 20 cm above the soil surface</tissue>
    </source>
</reference>
<dbReference type="EMBL" id="GBRH01274466">
    <property type="protein sequence ID" value="JAD23429.1"/>
    <property type="molecule type" value="Transcribed_RNA"/>
</dbReference>
<protein>
    <submittedName>
        <fullName evidence="2">Uncharacterized protein</fullName>
    </submittedName>
</protein>